<name>A0ABT2ZGZ8_9RHOB</name>
<proteinExistence type="predicted"/>
<dbReference type="SUPFAM" id="SSF56059">
    <property type="entry name" value="Glutathione synthetase ATP-binding domain-like"/>
    <property type="match status" value="1"/>
</dbReference>
<keyword evidence="2" id="KW-1185">Reference proteome</keyword>
<protein>
    <recommendedName>
        <fullName evidence="3">ATP-grasp domain-containing protein</fullName>
    </recommendedName>
</protein>
<evidence type="ECO:0008006" key="3">
    <source>
        <dbReference type="Google" id="ProtNLM"/>
    </source>
</evidence>
<dbReference type="EMBL" id="JAOWKY010000006">
    <property type="protein sequence ID" value="MCV2870418.1"/>
    <property type="molecule type" value="Genomic_DNA"/>
</dbReference>
<sequence length="356" mass="39879">MTIQGGKGRGLVFESVPENGHVRVRIDESGKPKYLWPNRTLLSDEALDKLRKRGTFFFYPPPRPVEQRGLSWIVNICADADEYRGGLLGLDAAFGTALPIFNHPRAVAMTRRDLSAARLDGIEGLIVPRCRRFMADETDSFQKAFKEGEFRYPVLVRPAASQTGRDLVRIDTPFDWPKVYQTHWYGKPHFMTQFHDTYGPEGFLKLRAGWFGGRMQIHSIKQSQHWRVNHETGETPPDIFAPREAELVDKLLAEGVLASVMEQIGSLSGMDLIGADLGILPDGRLVLFEANAAMTMIQPLSYFKTTIAKDRFRRLHGPVREAVNAAVDDFLAQVAKGERGPSATLPSVAETFDRAP</sequence>
<organism evidence="1 2">
    <name type="scientific">Albidovulum marisflavi</name>
    <dbReference type="NCBI Taxonomy" id="2984159"/>
    <lineage>
        <taxon>Bacteria</taxon>
        <taxon>Pseudomonadati</taxon>
        <taxon>Pseudomonadota</taxon>
        <taxon>Alphaproteobacteria</taxon>
        <taxon>Rhodobacterales</taxon>
        <taxon>Paracoccaceae</taxon>
        <taxon>Albidovulum</taxon>
    </lineage>
</organism>
<reference evidence="1 2" key="1">
    <citation type="submission" date="2022-10" db="EMBL/GenBank/DDBJ databases">
        <title>Defluviimonas sp. nov., isolated from ocean surface water.</title>
        <authorList>
            <person name="He W."/>
            <person name="Wang L."/>
            <person name="Zhang D.-F."/>
        </authorList>
    </citation>
    <scope>NUCLEOTIDE SEQUENCE [LARGE SCALE GENOMIC DNA]</scope>
    <source>
        <strain evidence="1 2">WL0002</strain>
    </source>
</reference>
<comment type="caution">
    <text evidence="1">The sequence shown here is derived from an EMBL/GenBank/DDBJ whole genome shotgun (WGS) entry which is preliminary data.</text>
</comment>
<accession>A0ABT2ZGZ8</accession>
<evidence type="ECO:0000313" key="1">
    <source>
        <dbReference type="EMBL" id="MCV2870418.1"/>
    </source>
</evidence>
<gene>
    <name evidence="1" type="ORF">OEW28_17530</name>
</gene>
<evidence type="ECO:0000313" key="2">
    <source>
        <dbReference type="Proteomes" id="UP001652542"/>
    </source>
</evidence>
<dbReference type="RefSeq" id="WP_263736096.1">
    <property type="nucleotide sequence ID" value="NZ_JAOWKY010000006.1"/>
</dbReference>
<dbReference type="Proteomes" id="UP001652542">
    <property type="component" value="Unassembled WGS sequence"/>
</dbReference>